<accession>A0ACC2JWI2</accession>
<protein>
    <submittedName>
        <fullName evidence="1">Uncharacterized protein</fullName>
    </submittedName>
</protein>
<gene>
    <name evidence="1" type="ORF">O1611_g1735</name>
</gene>
<proteinExistence type="predicted"/>
<name>A0ACC2JWI2_9PEZI</name>
<sequence length="266" mass="29251">MAAAQTPPAIEPAKDGAVIEHYDDARDDPKKDIGQPDRFGSYAKVDPKEIALVRKLDLYMMPVLWLMYFLNFLDRNAIVNGKLNHIDKDLGLVGSQYNTCVSIFFVGYITGQIPSNMLVTRLKPSWYLSGWMLAWAIVSTLNCLVKDYHGLLAARLVLGLTEAPFYPGGLYLVSLFYTRKETATRLAVFYTGNLLASTFSGLIAAGVFAGLDGAHGLAGWRWLFLIQGVVTGEPSLPFMITNVAILLTVCQSGLPLQGSSSFRTHH</sequence>
<evidence type="ECO:0000313" key="1">
    <source>
        <dbReference type="EMBL" id="KAJ8131886.1"/>
    </source>
</evidence>
<reference evidence="1" key="1">
    <citation type="submission" date="2022-12" db="EMBL/GenBank/DDBJ databases">
        <title>Genome Sequence of Lasiodiplodia mahajangana.</title>
        <authorList>
            <person name="Buettner E."/>
        </authorList>
    </citation>
    <scope>NUCLEOTIDE SEQUENCE</scope>
    <source>
        <strain evidence="1">VT137</strain>
    </source>
</reference>
<evidence type="ECO:0000313" key="2">
    <source>
        <dbReference type="Proteomes" id="UP001153332"/>
    </source>
</evidence>
<dbReference type="EMBL" id="JAPUUL010000212">
    <property type="protein sequence ID" value="KAJ8131886.1"/>
    <property type="molecule type" value="Genomic_DNA"/>
</dbReference>
<keyword evidence="2" id="KW-1185">Reference proteome</keyword>
<organism evidence="1 2">
    <name type="scientific">Lasiodiplodia mahajangana</name>
    <dbReference type="NCBI Taxonomy" id="1108764"/>
    <lineage>
        <taxon>Eukaryota</taxon>
        <taxon>Fungi</taxon>
        <taxon>Dikarya</taxon>
        <taxon>Ascomycota</taxon>
        <taxon>Pezizomycotina</taxon>
        <taxon>Dothideomycetes</taxon>
        <taxon>Dothideomycetes incertae sedis</taxon>
        <taxon>Botryosphaeriales</taxon>
        <taxon>Botryosphaeriaceae</taxon>
        <taxon>Lasiodiplodia</taxon>
    </lineage>
</organism>
<comment type="caution">
    <text evidence="1">The sequence shown here is derived from an EMBL/GenBank/DDBJ whole genome shotgun (WGS) entry which is preliminary data.</text>
</comment>
<dbReference type="Proteomes" id="UP001153332">
    <property type="component" value="Unassembled WGS sequence"/>
</dbReference>